<evidence type="ECO:0000259" key="1">
    <source>
        <dbReference type="Pfam" id="PF24254"/>
    </source>
</evidence>
<name>A0A6J6KWN2_9ZZZZ</name>
<accession>A0A6J6KWN2</accession>
<gene>
    <name evidence="2" type="ORF">UFOPK2234_00627</name>
</gene>
<dbReference type="Pfam" id="PF24254">
    <property type="entry name" value="DUF7455"/>
    <property type="match status" value="1"/>
</dbReference>
<proteinExistence type="predicted"/>
<sequence length="79" mass="8532">MTQGDGEMMTSQITMEQTPLNSLDRCDRCGAQAYVRAILVSGGQLLFCSHHAKSYAEGLKPVAAVIQDESEKLAEQSAN</sequence>
<feature type="domain" description="DUF7455" evidence="1">
    <location>
        <begin position="20"/>
        <end position="73"/>
    </location>
</feature>
<protein>
    <submittedName>
        <fullName evidence="2">Unannotated protein</fullName>
    </submittedName>
</protein>
<dbReference type="EMBL" id="CAEZWG010000117">
    <property type="protein sequence ID" value="CAB4654041.1"/>
    <property type="molecule type" value="Genomic_DNA"/>
</dbReference>
<dbReference type="InterPro" id="IPR055878">
    <property type="entry name" value="DUF7455"/>
</dbReference>
<dbReference type="AlphaFoldDB" id="A0A6J6KWN2"/>
<reference evidence="2" key="1">
    <citation type="submission" date="2020-05" db="EMBL/GenBank/DDBJ databases">
        <authorList>
            <person name="Chiriac C."/>
            <person name="Salcher M."/>
            <person name="Ghai R."/>
            <person name="Kavagutti S V."/>
        </authorList>
    </citation>
    <scope>NUCLEOTIDE SEQUENCE</scope>
</reference>
<organism evidence="2">
    <name type="scientific">freshwater metagenome</name>
    <dbReference type="NCBI Taxonomy" id="449393"/>
    <lineage>
        <taxon>unclassified sequences</taxon>
        <taxon>metagenomes</taxon>
        <taxon>ecological metagenomes</taxon>
    </lineage>
</organism>
<evidence type="ECO:0000313" key="2">
    <source>
        <dbReference type="EMBL" id="CAB4654041.1"/>
    </source>
</evidence>